<dbReference type="AlphaFoldDB" id="A0A170YQC9"/>
<dbReference type="OrthoDB" id="9804686at2"/>
<dbReference type="EMBL" id="BDCR01000001">
    <property type="protein sequence ID" value="GAT61978.1"/>
    <property type="molecule type" value="Genomic_DNA"/>
</dbReference>
<keyword evidence="2" id="KW-0456">Lyase</keyword>
<dbReference type="SUPFAM" id="SSF81853">
    <property type="entry name" value="Family 10 polysaccharide lyase"/>
    <property type="match status" value="1"/>
</dbReference>
<dbReference type="Pfam" id="PF09492">
    <property type="entry name" value="Pec_lyase"/>
    <property type="match status" value="1"/>
</dbReference>
<sequence>MRTMKVFLLSVLSVVFCAQTGKGQDNSKLTQDAEQTMLKATRFMVEKVSTNGGYVWYYTPDFSRRWGEMEATKTMIWLQDPGTTLVGHMLLDAYRATGNEYYYQAAAKAANAIIYGQHPEGGWNYLIDFAGDKSLKQWYNTVGKNGWRLEEFQHYYGNCTFDDNVTSETARFLLRMYLAKLDPAYKPALDKAIDFILKSQYPIGAWPQRYPLMYDFNKQGHPDYTSYYTYNDDVIWENIHFLIQCYLTLGEQRFLDPIKRAMNFYIISQDGSGGWGQQMDLNLQTAGARTYEPKALLPRNTEAIIKQLMDFYRYTGDRKFLNPIPAALKWLEQTRLPQNETENGRYSHPKFVEVGTNKAIYPHRKGSNVVYGYYYVDYKDTNLLSHYGGKSFVNIQELQDEYNKLCVMPVEEATKDSPLLEQTYKEEGTPVTYYDLSHERPTRIPDDSFVKRVVQSLDKEGRWLIKHGMTSHPYIGDGVKKEPTEEYVKTFVGDETDTSPYRDPSDALYISTGDYVHNMRMLINYVEAHKNGLTEEQLRARLR</sequence>
<feature type="chain" id="PRO_5007904875" evidence="1">
    <location>
        <begin position="19"/>
        <end position="543"/>
    </location>
</feature>
<protein>
    <submittedName>
        <fullName evidence="2">Pectate lyase, PelA/Pel-15E family</fullName>
    </submittedName>
</protein>
<comment type="caution">
    <text evidence="2">The sequence shown here is derived from an EMBL/GenBank/DDBJ whole genome shotgun (WGS) entry which is preliminary data.</text>
</comment>
<dbReference type="RefSeq" id="WP_101750720.1">
    <property type="nucleotide sequence ID" value="NZ_BDCR01000001.1"/>
</dbReference>
<accession>A0A170YQC9</accession>
<evidence type="ECO:0000256" key="1">
    <source>
        <dbReference type="SAM" id="SignalP"/>
    </source>
</evidence>
<name>A0A170YQC9_9BACT</name>
<proteinExistence type="predicted"/>
<dbReference type="InterPro" id="IPR012669">
    <property type="entry name" value="Pectate_lyase"/>
</dbReference>
<evidence type="ECO:0000313" key="3">
    <source>
        <dbReference type="Proteomes" id="UP000076586"/>
    </source>
</evidence>
<reference evidence="3" key="1">
    <citation type="submission" date="2016-04" db="EMBL/GenBank/DDBJ databases">
        <title>Draft genome sequence of Paludibacter jiangxiensis strain NM7.</title>
        <authorList>
            <person name="Qiu Y."/>
            <person name="Matsuura N."/>
            <person name="Ohashi A."/>
            <person name="Tourlousse M.D."/>
            <person name="Sekiguchi Y."/>
        </authorList>
    </citation>
    <scope>NUCLEOTIDE SEQUENCE [LARGE SCALE GENOMIC DNA]</scope>
    <source>
        <strain evidence="3">NM7</strain>
    </source>
</reference>
<dbReference type="STRING" id="681398.PJIAN_1568"/>
<feature type="signal peptide" evidence="1">
    <location>
        <begin position="1"/>
        <end position="18"/>
    </location>
</feature>
<reference evidence="3" key="2">
    <citation type="journal article" date="2017" name="Genome Announc.">
        <title>Draft genome sequence of Paludibacter jiangxiensis NM7(T), a propionate-producing fermentative bacterium.</title>
        <authorList>
            <person name="Qiu Y.-L."/>
            <person name="Tourlousse D.M."/>
            <person name="Matsuura N."/>
            <person name="Ohashi A."/>
            <person name="Sekiguchi Y."/>
        </authorList>
    </citation>
    <scope>NUCLEOTIDE SEQUENCE [LARGE SCALE GENOMIC DNA]</scope>
    <source>
        <strain evidence="3">NM7</strain>
    </source>
</reference>
<dbReference type="GO" id="GO:0016829">
    <property type="term" value="F:lyase activity"/>
    <property type="evidence" value="ECO:0007669"/>
    <property type="project" value="UniProtKB-KW"/>
</dbReference>
<organism evidence="2 3">
    <name type="scientific">Paludibacter jiangxiensis</name>
    <dbReference type="NCBI Taxonomy" id="681398"/>
    <lineage>
        <taxon>Bacteria</taxon>
        <taxon>Pseudomonadati</taxon>
        <taxon>Bacteroidota</taxon>
        <taxon>Bacteroidia</taxon>
        <taxon>Bacteroidales</taxon>
        <taxon>Paludibacteraceae</taxon>
        <taxon>Paludibacter</taxon>
    </lineage>
</organism>
<evidence type="ECO:0000313" key="2">
    <source>
        <dbReference type="EMBL" id="GAT61978.1"/>
    </source>
</evidence>
<keyword evidence="1" id="KW-0732">Signal</keyword>
<dbReference type="Proteomes" id="UP000076586">
    <property type="component" value="Unassembled WGS sequence"/>
</dbReference>
<gene>
    <name evidence="2" type="ORF">PJIAN_1568</name>
</gene>
<dbReference type="Gene3D" id="1.50.10.20">
    <property type="match status" value="1"/>
</dbReference>
<keyword evidence="3" id="KW-1185">Reference proteome</keyword>